<proteinExistence type="predicted"/>
<evidence type="ECO:0008006" key="4">
    <source>
        <dbReference type="Google" id="ProtNLM"/>
    </source>
</evidence>
<keyword evidence="3" id="KW-1185">Reference proteome</keyword>
<dbReference type="EMBL" id="JACHJJ010000009">
    <property type="protein sequence ID" value="MBB5963809.1"/>
    <property type="molecule type" value="Genomic_DNA"/>
</dbReference>
<comment type="caution">
    <text evidence="2">The sequence shown here is derived from an EMBL/GenBank/DDBJ whole genome shotgun (WGS) entry which is preliminary data.</text>
</comment>
<evidence type="ECO:0000256" key="1">
    <source>
        <dbReference type="SAM" id="MobiDB-lite"/>
    </source>
</evidence>
<accession>A0A841D2U4</accession>
<gene>
    <name evidence="2" type="ORF">FHS22_003091</name>
</gene>
<organism evidence="2 3">
    <name type="scientific">Planomonospora venezuelensis</name>
    <dbReference type="NCBI Taxonomy" id="1999"/>
    <lineage>
        <taxon>Bacteria</taxon>
        <taxon>Bacillati</taxon>
        <taxon>Actinomycetota</taxon>
        <taxon>Actinomycetes</taxon>
        <taxon>Streptosporangiales</taxon>
        <taxon>Streptosporangiaceae</taxon>
        <taxon>Planomonospora</taxon>
    </lineage>
</organism>
<reference evidence="2 3" key="1">
    <citation type="submission" date="2020-08" db="EMBL/GenBank/DDBJ databases">
        <title>Genomic Encyclopedia of Type Strains, Phase III (KMG-III): the genomes of soil and plant-associated and newly described type strains.</title>
        <authorList>
            <person name="Whitman W."/>
        </authorList>
    </citation>
    <scope>NUCLEOTIDE SEQUENCE [LARGE SCALE GENOMIC DNA]</scope>
    <source>
        <strain evidence="2 3">CECT 3303</strain>
    </source>
</reference>
<sequence>MKGTSKAARVLLAVVLVVGLGACSGKRKRLDDDVADAPAAVSDVSGGGESAGAAPEATTASPSESPASPVTGQVSLKGADSITVQEDDGTVHEAGLGPLTVVLDTQAGVCDTGELPHMCTVDQLKKALKSGVSLYAAVTIDGDRATRIEEIVRN</sequence>
<evidence type="ECO:0000313" key="3">
    <source>
        <dbReference type="Proteomes" id="UP000562352"/>
    </source>
</evidence>
<feature type="region of interest" description="Disordered" evidence="1">
    <location>
        <begin position="39"/>
        <end position="73"/>
    </location>
</feature>
<name>A0A841D2U4_PLAVE</name>
<dbReference type="RefSeq" id="WP_184942202.1">
    <property type="nucleotide sequence ID" value="NZ_BAAAWZ010000001.1"/>
</dbReference>
<evidence type="ECO:0000313" key="2">
    <source>
        <dbReference type="EMBL" id="MBB5963809.1"/>
    </source>
</evidence>
<feature type="compositionally biased region" description="Low complexity" evidence="1">
    <location>
        <begin position="51"/>
        <end position="71"/>
    </location>
</feature>
<dbReference type="PROSITE" id="PS51257">
    <property type="entry name" value="PROKAR_LIPOPROTEIN"/>
    <property type="match status" value="1"/>
</dbReference>
<protein>
    <recommendedName>
        <fullName evidence="4">Lipoprotein</fullName>
    </recommendedName>
</protein>
<dbReference type="Proteomes" id="UP000562352">
    <property type="component" value="Unassembled WGS sequence"/>
</dbReference>
<dbReference type="AlphaFoldDB" id="A0A841D2U4"/>